<evidence type="ECO:0000256" key="10">
    <source>
        <dbReference type="ARBA" id="ARBA00023204"/>
    </source>
</evidence>
<dbReference type="InterPro" id="IPR036279">
    <property type="entry name" value="5-3_exonuclease_C_sf"/>
</dbReference>
<keyword evidence="11" id="KW-0539">Nucleus</keyword>
<evidence type="ECO:0000256" key="2">
    <source>
        <dbReference type="ARBA" id="ARBA00004123"/>
    </source>
</evidence>
<dbReference type="AlphaFoldDB" id="A0A6P8GRJ9"/>
<keyword evidence="7" id="KW-0227">DNA damage</keyword>
<dbReference type="FunFam" id="3.40.50.1010:FF:000024">
    <property type="entry name" value="flap endonuclease GEN homolog 1"/>
    <property type="match status" value="1"/>
</dbReference>
<dbReference type="GO" id="GO:0000400">
    <property type="term" value="F:four-way junction DNA binding"/>
    <property type="evidence" value="ECO:0007669"/>
    <property type="project" value="UniProtKB-ARBA"/>
</dbReference>
<dbReference type="OrthoDB" id="2959108at2759"/>
<feature type="domain" description="XPG-I" evidence="16">
    <location>
        <begin position="127"/>
        <end position="198"/>
    </location>
</feature>
<feature type="compositionally biased region" description="Low complexity" evidence="15">
    <location>
        <begin position="760"/>
        <end position="784"/>
    </location>
</feature>
<dbReference type="PRINTS" id="PR00853">
    <property type="entry name" value="XPGRADSUPER"/>
</dbReference>
<evidence type="ECO:0000256" key="4">
    <source>
        <dbReference type="ARBA" id="ARBA00022722"/>
    </source>
</evidence>
<feature type="compositionally biased region" description="Basic residues" evidence="15">
    <location>
        <begin position="473"/>
        <end position="482"/>
    </location>
</feature>
<evidence type="ECO:0000256" key="1">
    <source>
        <dbReference type="ARBA" id="ARBA00001946"/>
    </source>
</evidence>
<dbReference type="SUPFAM" id="SSF47807">
    <property type="entry name" value="5' to 3' exonuclease, C-terminal subdomain"/>
    <property type="match status" value="1"/>
</dbReference>
<dbReference type="InterPro" id="IPR006085">
    <property type="entry name" value="XPG_DNA_repair_N"/>
</dbReference>
<feature type="region of interest" description="Disordered" evidence="15">
    <location>
        <begin position="501"/>
        <end position="575"/>
    </location>
</feature>
<dbReference type="FunFam" id="1.10.150.20:FF:000030">
    <property type="entry name" value="Flap endonuclease GEN-like 1"/>
    <property type="match status" value="1"/>
</dbReference>
<dbReference type="RefSeq" id="XP_031437435.1">
    <property type="nucleotide sequence ID" value="XM_031581575.2"/>
</dbReference>
<dbReference type="InterPro" id="IPR041012">
    <property type="entry name" value="GEN_chromo"/>
</dbReference>
<evidence type="ECO:0000256" key="12">
    <source>
        <dbReference type="ARBA" id="ARBA00038112"/>
    </source>
</evidence>
<dbReference type="InterPro" id="IPR029060">
    <property type="entry name" value="PIN-like_dom_sf"/>
</dbReference>
<dbReference type="GO" id="GO:0008821">
    <property type="term" value="F:crossover junction DNA endonuclease activity"/>
    <property type="evidence" value="ECO:0007669"/>
    <property type="project" value="UniProtKB-ARBA"/>
</dbReference>
<evidence type="ECO:0000256" key="11">
    <source>
        <dbReference type="ARBA" id="ARBA00023242"/>
    </source>
</evidence>
<feature type="compositionally biased region" description="Low complexity" evidence="15">
    <location>
        <begin position="840"/>
        <end position="849"/>
    </location>
</feature>
<evidence type="ECO:0000256" key="5">
    <source>
        <dbReference type="ARBA" id="ARBA00022723"/>
    </source>
</evidence>
<evidence type="ECO:0000256" key="9">
    <source>
        <dbReference type="ARBA" id="ARBA00022842"/>
    </source>
</evidence>
<feature type="region of interest" description="Disordered" evidence="15">
    <location>
        <begin position="590"/>
        <end position="881"/>
    </location>
</feature>
<evidence type="ECO:0000256" key="14">
    <source>
        <dbReference type="ARBA" id="ARBA00070188"/>
    </source>
</evidence>
<gene>
    <name evidence="19" type="primary">LOC105899411</name>
</gene>
<dbReference type="Pfam" id="PF18704">
    <property type="entry name" value="Chromo_2"/>
    <property type="match status" value="1"/>
</dbReference>
<sequence length="964" mass="105638">MGVNELWSILEPVRESVPLYSLTGKCLAVDLSLWVCQAQNIEGMVGKVHKPHLRHLFFRVSSLTLMGVKLVFVMEGEAPKLKAETMSKRNEMRFGGFQKKAPKPPAAKKTSRGRFNAVLRECGEMLDCLGVPWVTAAGEAEQMCAFLDLHGVVDGCITNDGDAFLYGAQTVYKNFNMNTKDPQVDCYKMARAQEELRLSRETLVGFAVFLGCDYIPKGVPGVGKELALKLIQSLKGQSVLQKFQEWKTAGVQTEEVAIKKVPHCNVCRHPGSAKAHERSGCTLCDSTHFCQPQDYDLQCPCDWHRSERLRQATATETTVRKKTLACESFPFTEIIDEFLANKDKPIQPLRKRKPNLLSMQNFAFDKMEWPKHYTSEKVLTLMTYTELVNKRHGRDTPSHIEPIRIYKPRVRNGISCFEIIWKKPEHYVFPDDHAAEDQDVVRTVEEEALFRVAYPGIVDLYIKEKEETEENKNKRKKPRSKKEKSSDVCDDVSDLLAQMSLKNTTESTASSTTTLADKPDKAAETVPRVPCSEGQQDGTETEGRANPHEARPDAEKPLLSPPSGPASPVASSLSVSTVVDKLHLSDIDWGACSFTSSPSQPPPSAKTDHRSAGRVDTEASGSASGSASESSGSPVGPGSNGTELLPETEPGSLRERVLMRNAMKSVSSCNERTEHASLPSDRLEVQLVPPSRSDSVADIGHSKSNSGTESSRSVLPQSEAQRKKSPHPQSSQKAAGGCRSEISKSKAVPTSTTTHKAVPTSTTTHKAVTSSTTTHKAVTSSTTTHKAKQPNVGSTNPSAKYRFVKTNKEYAPDLVQQTNSVDPGTRKQPKGPDPKPRKPSVCVSSVYSSDDSDVENHPKRVQRMNKPSKSKPIRPKVRNSIPAAKIVSGAHRPLTLTDSRSDEIPGLSLPGLLPRNKSADVEVIDLCPSTPASPLGAAQSNDDSVISIESPLPLAQRLKLKFVK</sequence>
<protein>
    <recommendedName>
        <fullName evidence="14">Flap endonuclease GEN homolog 1</fullName>
    </recommendedName>
</protein>
<reference evidence="19" key="1">
    <citation type="submission" date="2025-08" db="UniProtKB">
        <authorList>
            <consortium name="RefSeq"/>
        </authorList>
    </citation>
    <scope>IDENTIFICATION</scope>
</reference>
<evidence type="ECO:0000256" key="7">
    <source>
        <dbReference type="ARBA" id="ARBA00022763"/>
    </source>
</evidence>
<dbReference type="Pfam" id="PF00867">
    <property type="entry name" value="XPG_I"/>
    <property type="match status" value="1"/>
</dbReference>
<evidence type="ECO:0000256" key="6">
    <source>
        <dbReference type="ARBA" id="ARBA00022759"/>
    </source>
</evidence>
<comment type="similarity">
    <text evidence="12">Belongs to the XPG/RAD2 endonuclease family. GEN subfamily.</text>
</comment>
<dbReference type="GO" id="GO:0005634">
    <property type="term" value="C:nucleus"/>
    <property type="evidence" value="ECO:0007669"/>
    <property type="project" value="UniProtKB-SubCell"/>
</dbReference>
<dbReference type="SUPFAM" id="SSF88723">
    <property type="entry name" value="PIN domain-like"/>
    <property type="match status" value="1"/>
</dbReference>
<evidence type="ECO:0000256" key="8">
    <source>
        <dbReference type="ARBA" id="ARBA00022801"/>
    </source>
</evidence>
<accession>A0A6P8GRJ9</accession>
<dbReference type="CDD" id="cd09869">
    <property type="entry name" value="PIN_GEN1"/>
    <property type="match status" value="1"/>
</dbReference>
<comment type="subcellular location">
    <subcellularLocation>
        <location evidence="2">Nucleus</location>
    </subcellularLocation>
</comment>
<feature type="compositionally biased region" description="Basic residues" evidence="15">
    <location>
        <begin position="859"/>
        <end position="877"/>
    </location>
</feature>
<evidence type="ECO:0000313" key="18">
    <source>
        <dbReference type="Proteomes" id="UP000515152"/>
    </source>
</evidence>
<feature type="compositionally biased region" description="Low complexity" evidence="15">
    <location>
        <begin position="618"/>
        <end position="637"/>
    </location>
</feature>
<dbReference type="KEGG" id="char:105899411"/>
<evidence type="ECO:0000256" key="13">
    <source>
        <dbReference type="ARBA" id="ARBA00063132"/>
    </source>
</evidence>
<dbReference type="Gene3D" id="3.40.50.1010">
    <property type="entry name" value="5'-nuclease"/>
    <property type="match status" value="1"/>
</dbReference>
<feature type="region of interest" description="Disordered" evidence="15">
    <location>
        <begin position="467"/>
        <end position="489"/>
    </location>
</feature>
<dbReference type="GO" id="GO:0017108">
    <property type="term" value="F:5'-flap endonuclease activity"/>
    <property type="evidence" value="ECO:0007669"/>
    <property type="project" value="UniProtKB-ARBA"/>
</dbReference>
<name>A0A6P8GRJ9_CLUHA</name>
<evidence type="ECO:0000256" key="3">
    <source>
        <dbReference type="ARBA" id="ARBA00022553"/>
    </source>
</evidence>
<dbReference type="InterPro" id="IPR006086">
    <property type="entry name" value="XPG-I_dom"/>
</dbReference>
<dbReference type="SMART" id="SM00485">
    <property type="entry name" value="XPGN"/>
    <property type="match status" value="1"/>
</dbReference>
<keyword evidence="8" id="KW-0378">Hydrolase</keyword>
<evidence type="ECO:0000313" key="19">
    <source>
        <dbReference type="RefSeq" id="XP_031437435.1"/>
    </source>
</evidence>
<dbReference type="Pfam" id="PF00752">
    <property type="entry name" value="XPG_N"/>
    <property type="match status" value="1"/>
</dbReference>
<dbReference type="InterPro" id="IPR006084">
    <property type="entry name" value="XPG/Rad2"/>
</dbReference>
<dbReference type="GO" id="GO:0046872">
    <property type="term" value="F:metal ion binding"/>
    <property type="evidence" value="ECO:0007669"/>
    <property type="project" value="UniProtKB-KW"/>
</dbReference>
<keyword evidence="9" id="KW-0460">Magnesium</keyword>
<dbReference type="PANTHER" id="PTHR11081">
    <property type="entry name" value="FLAP ENDONUCLEASE FAMILY MEMBER"/>
    <property type="match status" value="1"/>
</dbReference>
<keyword evidence="18" id="KW-1185">Reference proteome</keyword>
<evidence type="ECO:0000256" key="15">
    <source>
        <dbReference type="SAM" id="MobiDB-lite"/>
    </source>
</evidence>
<keyword evidence="6 19" id="KW-0255">Endonuclease</keyword>
<dbReference type="GO" id="GO:0006281">
    <property type="term" value="P:DNA repair"/>
    <property type="evidence" value="ECO:0007669"/>
    <property type="project" value="UniProtKB-KW"/>
</dbReference>
<evidence type="ECO:0000259" key="16">
    <source>
        <dbReference type="SMART" id="SM00484"/>
    </source>
</evidence>
<dbReference type="Proteomes" id="UP000515152">
    <property type="component" value="Chromosome 15"/>
</dbReference>
<comment type="subunit">
    <text evidence="13">Largely monomeric, dimerizes on the Holliday junction and the first nick occurs upon dimerization at the junction.</text>
</comment>
<keyword evidence="4" id="KW-0540">Nuclease</keyword>
<organism evidence="18 19">
    <name type="scientific">Clupea harengus</name>
    <name type="common">Atlantic herring</name>
    <dbReference type="NCBI Taxonomy" id="7950"/>
    <lineage>
        <taxon>Eukaryota</taxon>
        <taxon>Metazoa</taxon>
        <taxon>Chordata</taxon>
        <taxon>Craniata</taxon>
        <taxon>Vertebrata</taxon>
        <taxon>Euteleostomi</taxon>
        <taxon>Actinopterygii</taxon>
        <taxon>Neopterygii</taxon>
        <taxon>Teleostei</taxon>
        <taxon>Clupei</taxon>
        <taxon>Clupeiformes</taxon>
        <taxon>Clupeoidei</taxon>
        <taxon>Clupeidae</taxon>
        <taxon>Clupea</taxon>
    </lineage>
</organism>
<dbReference type="PANTHER" id="PTHR11081:SF70">
    <property type="entry name" value="FLAP ENDONUCLEASE GEN HOMOLOG 1"/>
    <property type="match status" value="1"/>
</dbReference>
<keyword evidence="5" id="KW-0479">Metal-binding</keyword>
<feature type="compositionally biased region" description="Low complexity" evidence="15">
    <location>
        <begin position="504"/>
        <end position="514"/>
    </location>
</feature>
<dbReference type="SMART" id="SM00484">
    <property type="entry name" value="XPGI"/>
    <property type="match status" value="1"/>
</dbReference>
<proteinExistence type="inferred from homology"/>
<comment type="cofactor">
    <cofactor evidence="1">
        <name>Mg(2+)</name>
        <dbReference type="ChEBI" id="CHEBI:18420"/>
    </cofactor>
</comment>
<feature type="compositionally biased region" description="Basic and acidic residues" evidence="15">
    <location>
        <begin position="541"/>
        <end position="556"/>
    </location>
</feature>
<dbReference type="Gene3D" id="1.10.150.20">
    <property type="entry name" value="5' to 3' exonuclease, C-terminal subdomain"/>
    <property type="match status" value="1"/>
</dbReference>
<evidence type="ECO:0000259" key="17">
    <source>
        <dbReference type="SMART" id="SM00485"/>
    </source>
</evidence>
<keyword evidence="10" id="KW-0234">DNA repair</keyword>
<dbReference type="GeneID" id="105899411"/>
<keyword evidence="3" id="KW-0597">Phosphoprotein</keyword>
<feature type="compositionally biased region" description="Polar residues" evidence="15">
    <location>
        <begin position="702"/>
        <end position="719"/>
    </location>
</feature>
<feature type="compositionally biased region" description="Low complexity" evidence="15">
    <location>
        <begin position="566"/>
        <end position="575"/>
    </location>
</feature>
<feature type="compositionally biased region" description="Basic and acidic residues" evidence="15">
    <location>
        <begin position="606"/>
        <end position="617"/>
    </location>
</feature>
<feature type="domain" description="XPG N-terminal" evidence="17">
    <location>
        <begin position="1"/>
        <end position="96"/>
    </location>
</feature>